<dbReference type="EMBL" id="CP061800">
    <property type="protein sequence ID" value="QTA93046.1"/>
    <property type="molecule type" value="Genomic_DNA"/>
</dbReference>
<name>A0A975BWH7_9BACT</name>
<dbReference type="Proteomes" id="UP000663722">
    <property type="component" value="Chromosome"/>
</dbReference>
<evidence type="ECO:0000313" key="1">
    <source>
        <dbReference type="EMBL" id="QTA93046.1"/>
    </source>
</evidence>
<reference evidence="1" key="1">
    <citation type="journal article" date="2021" name="Microb. Physiol.">
        <title>Proteogenomic Insights into the Physiology of Marine, Sulfate-Reducing, Filamentous Desulfonema limicola and Desulfonema magnum.</title>
        <authorList>
            <person name="Schnaars V."/>
            <person name="Wohlbrand L."/>
            <person name="Scheve S."/>
            <person name="Hinrichs C."/>
            <person name="Reinhardt R."/>
            <person name="Rabus R."/>
        </authorList>
    </citation>
    <scope>NUCLEOTIDE SEQUENCE</scope>
    <source>
        <strain evidence="1">4be13</strain>
    </source>
</reference>
<protein>
    <recommendedName>
        <fullName evidence="3">YkgJ family cysteine cluster protein</fullName>
    </recommendedName>
</protein>
<accession>A0A975BWH7</accession>
<dbReference type="AlphaFoldDB" id="A0A975BWH7"/>
<evidence type="ECO:0000313" key="2">
    <source>
        <dbReference type="Proteomes" id="UP000663722"/>
    </source>
</evidence>
<keyword evidence="2" id="KW-1185">Reference proteome</keyword>
<dbReference type="KEGG" id="dmm:dnm_091410"/>
<proteinExistence type="predicted"/>
<sequence>MLKRTPKNKERNILQLEKITLPSEKYLPFSDKLKSLYAAMNEKYKEAADFYGFHCSGCEDNCCLTRFCHHTFSEYFYILEGYKTLKHEQQTEVRKKASDVCRKTAEADEKGMPVRLMCPLNFDGLCVLYDYRPMICRLHGISHELRRPGQNAVYSPGCEAFTKQSEGKGYFQFDRTPFYIEMAKLEAELKQAFGIKQKFKMTVAEMLTSEMFE</sequence>
<evidence type="ECO:0008006" key="3">
    <source>
        <dbReference type="Google" id="ProtNLM"/>
    </source>
</evidence>
<gene>
    <name evidence="1" type="ORF">dnm_091410</name>
</gene>
<organism evidence="1 2">
    <name type="scientific">Desulfonema magnum</name>
    <dbReference type="NCBI Taxonomy" id="45655"/>
    <lineage>
        <taxon>Bacteria</taxon>
        <taxon>Pseudomonadati</taxon>
        <taxon>Thermodesulfobacteriota</taxon>
        <taxon>Desulfobacteria</taxon>
        <taxon>Desulfobacterales</taxon>
        <taxon>Desulfococcaceae</taxon>
        <taxon>Desulfonema</taxon>
    </lineage>
</organism>